<organism evidence="3 4">
    <name type="scientific">Bordetella genomosp. 10</name>
    <dbReference type="NCBI Taxonomy" id="1416804"/>
    <lineage>
        <taxon>Bacteria</taxon>
        <taxon>Pseudomonadati</taxon>
        <taxon>Pseudomonadota</taxon>
        <taxon>Betaproteobacteria</taxon>
        <taxon>Burkholderiales</taxon>
        <taxon>Alcaligenaceae</taxon>
        <taxon>Bordetella</taxon>
    </lineage>
</organism>
<feature type="domain" description="GST C-terminal" evidence="2">
    <location>
        <begin position="86"/>
        <end position="211"/>
    </location>
</feature>
<dbReference type="SUPFAM" id="SSF47616">
    <property type="entry name" value="GST C-terminal domain-like"/>
    <property type="match status" value="1"/>
</dbReference>
<keyword evidence="4" id="KW-1185">Reference proteome</keyword>
<dbReference type="Proteomes" id="UP000216020">
    <property type="component" value="Unassembled WGS sequence"/>
</dbReference>
<dbReference type="Gene3D" id="3.40.30.10">
    <property type="entry name" value="Glutaredoxin"/>
    <property type="match status" value="1"/>
</dbReference>
<dbReference type="GO" id="GO:0016740">
    <property type="term" value="F:transferase activity"/>
    <property type="evidence" value="ECO:0007669"/>
    <property type="project" value="UniProtKB-KW"/>
</dbReference>
<proteinExistence type="predicted"/>
<dbReference type="AlphaFoldDB" id="A0A261SBS9"/>
<dbReference type="InterPro" id="IPR004045">
    <property type="entry name" value="Glutathione_S-Trfase_N"/>
</dbReference>
<reference evidence="4" key="1">
    <citation type="submission" date="2017-05" db="EMBL/GenBank/DDBJ databases">
        <title>Complete and WGS of Bordetella genogroups.</title>
        <authorList>
            <person name="Spilker T."/>
            <person name="Lipuma J."/>
        </authorList>
    </citation>
    <scope>NUCLEOTIDE SEQUENCE [LARGE SCALE GENOMIC DNA]</scope>
    <source>
        <strain evidence="4">AU16122</strain>
    </source>
</reference>
<evidence type="ECO:0000313" key="3">
    <source>
        <dbReference type="EMBL" id="OZI34868.1"/>
    </source>
</evidence>
<dbReference type="CDD" id="cd00299">
    <property type="entry name" value="GST_C_family"/>
    <property type="match status" value="1"/>
</dbReference>
<evidence type="ECO:0000313" key="4">
    <source>
        <dbReference type="Proteomes" id="UP000216020"/>
    </source>
</evidence>
<dbReference type="RefSeq" id="WP_094853858.1">
    <property type="nucleotide sequence ID" value="NZ_NEVM01000002.1"/>
</dbReference>
<dbReference type="PANTHER" id="PTHR44051">
    <property type="entry name" value="GLUTATHIONE S-TRANSFERASE-RELATED"/>
    <property type="match status" value="1"/>
</dbReference>
<dbReference type="CDD" id="cd00570">
    <property type="entry name" value="GST_N_family"/>
    <property type="match status" value="1"/>
</dbReference>
<dbReference type="SUPFAM" id="SSF52833">
    <property type="entry name" value="Thioredoxin-like"/>
    <property type="match status" value="1"/>
</dbReference>
<dbReference type="SFLD" id="SFLDS00019">
    <property type="entry name" value="Glutathione_Transferase_(cytos"/>
    <property type="match status" value="1"/>
</dbReference>
<dbReference type="InterPro" id="IPR010987">
    <property type="entry name" value="Glutathione-S-Trfase_C-like"/>
</dbReference>
<comment type="caution">
    <text evidence="3">The sequence shown here is derived from an EMBL/GenBank/DDBJ whole genome shotgun (WGS) entry which is preliminary data.</text>
</comment>
<dbReference type="InterPro" id="IPR036249">
    <property type="entry name" value="Thioredoxin-like_sf"/>
</dbReference>
<sequence>MALRLYYHPFSSYCHKALLAFYENDIAFEGRIVEGPGSPAYEELAALWPVKRFPMLVDGAQQVMEATCIVEHLQTWHPGPARLIPADTRAALEVRWLDRFFDNYISTPVQKIVFDALRPDPATHDTHGVKEAHAMLDNAYGWLEQHLRGRAWAAGESRTLADCGAAPFLFYAHWVHPIDERHPNIQAYRKRLLEWPSFARCVEDARPYRGFFPLPIPAGE</sequence>
<protein>
    <submittedName>
        <fullName evidence="3">Glutathione S-transferase</fullName>
    </submittedName>
</protein>
<dbReference type="EMBL" id="NEVM01000002">
    <property type="protein sequence ID" value="OZI34868.1"/>
    <property type="molecule type" value="Genomic_DNA"/>
</dbReference>
<accession>A0A261SBS9</accession>
<dbReference type="PROSITE" id="PS50404">
    <property type="entry name" value="GST_NTER"/>
    <property type="match status" value="1"/>
</dbReference>
<dbReference type="Pfam" id="PF13410">
    <property type="entry name" value="GST_C_2"/>
    <property type="match status" value="1"/>
</dbReference>
<dbReference type="SFLD" id="SFLDG00358">
    <property type="entry name" value="Main_(cytGST)"/>
    <property type="match status" value="1"/>
</dbReference>
<dbReference type="OrthoDB" id="9782992at2"/>
<gene>
    <name evidence="3" type="ORF">CAL29_15520</name>
</gene>
<dbReference type="Pfam" id="PF13417">
    <property type="entry name" value="GST_N_3"/>
    <property type="match status" value="1"/>
</dbReference>
<dbReference type="Gene3D" id="1.20.1050.10">
    <property type="match status" value="1"/>
</dbReference>
<name>A0A261SBS9_9BORD</name>
<dbReference type="InterPro" id="IPR040079">
    <property type="entry name" value="Glutathione_S-Trfase"/>
</dbReference>
<keyword evidence="3" id="KW-0808">Transferase</keyword>
<dbReference type="PANTHER" id="PTHR44051:SF8">
    <property type="entry name" value="GLUTATHIONE S-TRANSFERASE GSTA"/>
    <property type="match status" value="1"/>
</dbReference>
<dbReference type="InterPro" id="IPR036282">
    <property type="entry name" value="Glutathione-S-Trfase_C_sf"/>
</dbReference>
<feature type="domain" description="GST N-terminal" evidence="1">
    <location>
        <begin position="1"/>
        <end position="81"/>
    </location>
</feature>
<evidence type="ECO:0000259" key="2">
    <source>
        <dbReference type="PROSITE" id="PS50405"/>
    </source>
</evidence>
<evidence type="ECO:0000259" key="1">
    <source>
        <dbReference type="PROSITE" id="PS50404"/>
    </source>
</evidence>
<dbReference type="PROSITE" id="PS50405">
    <property type="entry name" value="GST_CTER"/>
    <property type="match status" value="1"/>
</dbReference>